<dbReference type="GO" id="GO:1902600">
    <property type="term" value="P:proton transmembrane transport"/>
    <property type="evidence" value="ECO:0007669"/>
    <property type="project" value="UniProtKB-KW"/>
</dbReference>
<dbReference type="Pfam" id="PF09527">
    <property type="entry name" value="ATPase_gene1"/>
    <property type="match status" value="1"/>
</dbReference>
<feature type="transmembrane region" description="Helical" evidence="2">
    <location>
        <begin position="51"/>
        <end position="69"/>
    </location>
</feature>
<feature type="transmembrane region" description="Helical" evidence="2">
    <location>
        <begin position="75"/>
        <end position="96"/>
    </location>
</feature>
<comment type="function">
    <text evidence="1">A possible function for this protein is to guide the assembly of the membrane sector of the ATPase enzyme complex.</text>
</comment>
<name>A0A6J4SQR0_9SPHN</name>
<keyword evidence="2" id="KW-1133">Transmembrane helix</keyword>
<sequence length="103" mass="11004">MLMPNEEPGPSPEDARMASLEERLRAAQREEAIRTGGARKPDASYQAGNRVLADLLGGLLGGAAVGWVLDRIFGTSPGFLVGLVILGIVAGFWNIIKRSSRRS</sequence>
<accession>A0A6J4SQR0</accession>
<keyword evidence="1" id="KW-0375">Hydrogen ion transport</keyword>
<keyword evidence="2" id="KW-0812">Transmembrane</keyword>
<dbReference type="EMBL" id="CADCVX010000243">
    <property type="protein sequence ID" value="CAA9502535.1"/>
    <property type="molecule type" value="Genomic_DNA"/>
</dbReference>
<dbReference type="InterPro" id="IPR032820">
    <property type="entry name" value="ATPase_put"/>
</dbReference>
<proteinExistence type="inferred from homology"/>
<evidence type="ECO:0000313" key="3">
    <source>
        <dbReference type="EMBL" id="CAA9502535.1"/>
    </source>
</evidence>
<comment type="similarity">
    <text evidence="1">Belongs to the bacterial AtpI family.</text>
</comment>
<dbReference type="GO" id="GO:0045259">
    <property type="term" value="C:proton-transporting ATP synthase complex"/>
    <property type="evidence" value="ECO:0007669"/>
    <property type="project" value="UniProtKB-UniRule"/>
</dbReference>
<dbReference type="InterPro" id="IPR016989">
    <property type="entry name" value="Atp1_alphaprobac"/>
</dbReference>
<reference evidence="3" key="1">
    <citation type="submission" date="2020-02" db="EMBL/GenBank/DDBJ databases">
        <authorList>
            <person name="Meier V. D."/>
        </authorList>
    </citation>
    <scope>NUCLEOTIDE SEQUENCE</scope>
    <source>
        <strain evidence="3">AVDCRST_MAG91</strain>
    </source>
</reference>
<gene>
    <name evidence="3" type="ORF">AVDCRST_MAG91-1117</name>
</gene>
<keyword evidence="1 2" id="KW-0472">Membrane</keyword>
<organism evidence="3">
    <name type="scientific">uncultured Sphingomonadaceae bacterium</name>
    <dbReference type="NCBI Taxonomy" id="169976"/>
    <lineage>
        <taxon>Bacteria</taxon>
        <taxon>Pseudomonadati</taxon>
        <taxon>Pseudomonadota</taxon>
        <taxon>Alphaproteobacteria</taxon>
        <taxon>Sphingomonadales</taxon>
        <taxon>Sphingomonadaceae</taxon>
        <taxon>environmental samples</taxon>
    </lineage>
</organism>
<evidence type="ECO:0000256" key="1">
    <source>
        <dbReference type="PIRNR" id="PIRNR032126"/>
    </source>
</evidence>
<dbReference type="PIRSF" id="PIRSF032126">
    <property type="entry name" value="F0F1_ATP_synthase_subunit_I"/>
    <property type="match status" value="1"/>
</dbReference>
<keyword evidence="1" id="KW-0406">Ion transport</keyword>
<protein>
    <recommendedName>
        <fullName evidence="1">ATP synthase protein I</fullName>
    </recommendedName>
</protein>
<evidence type="ECO:0000256" key="2">
    <source>
        <dbReference type="SAM" id="Phobius"/>
    </source>
</evidence>
<dbReference type="AlphaFoldDB" id="A0A6J4SQR0"/>
<keyword evidence="1" id="KW-0813">Transport</keyword>